<comment type="caution">
    <text evidence="1">The sequence shown here is derived from an EMBL/GenBank/DDBJ whole genome shotgun (WGS) entry which is preliminary data.</text>
</comment>
<sequence>MVEKDPQISALDVGELDIFVDSMEPSQIELIGNQSWVDWHIRLQKLNQQAVLEASSIQEELTKETLISSGKLPVLVYEAICIQVWRLKIYPQILKLEPAPVNTFGIYMVLYHEAAAVGLLETVLFHDDGAHCVSEVAGDLIDYAELECETAVEELDRQKRDLQFDISMRCISVVRYLAEQMEQAGIGALISTSLYKTHDVPSLMAHLLQLAPWRRNNEKGDLEVFN</sequence>
<dbReference type="GO" id="GO:0044458">
    <property type="term" value="P:motile cilium assembly"/>
    <property type="evidence" value="ECO:0007669"/>
    <property type="project" value="TreeGrafter"/>
</dbReference>
<dbReference type="GO" id="GO:0005737">
    <property type="term" value="C:cytoplasm"/>
    <property type="evidence" value="ECO:0007669"/>
    <property type="project" value="TreeGrafter"/>
</dbReference>
<dbReference type="STRING" id="104452.A0A0L7K458"/>
<dbReference type="GO" id="GO:0034451">
    <property type="term" value="C:centriolar satellite"/>
    <property type="evidence" value="ECO:0007669"/>
    <property type="project" value="TreeGrafter"/>
</dbReference>
<evidence type="ECO:0000313" key="1">
    <source>
        <dbReference type="EMBL" id="KOB52242.1"/>
    </source>
</evidence>
<dbReference type="EMBL" id="JTDY01012673">
    <property type="protein sequence ID" value="KOB52242.1"/>
    <property type="molecule type" value="Genomic_DNA"/>
</dbReference>
<dbReference type="PANTHER" id="PTHR13244">
    <property type="entry name" value="ZINC FINGER MYND DOMAIN CONTAINING PROTEIN 10"/>
    <property type="match status" value="1"/>
</dbReference>
<accession>A0A0L7K458</accession>
<proteinExistence type="predicted"/>
<name>A0A0L7K458_OPEBR</name>
<dbReference type="GO" id="GO:0036159">
    <property type="term" value="P:inner dynein arm assembly"/>
    <property type="evidence" value="ECO:0007669"/>
    <property type="project" value="TreeGrafter"/>
</dbReference>
<dbReference type="AlphaFoldDB" id="A0A0L7K458"/>
<reference evidence="1 2" key="1">
    <citation type="journal article" date="2015" name="Genome Biol. Evol.">
        <title>The genome of winter moth (Operophtera brumata) provides a genomic perspective on sexual dimorphism and phenology.</title>
        <authorList>
            <person name="Derks M.F."/>
            <person name="Smit S."/>
            <person name="Salis L."/>
            <person name="Schijlen E."/>
            <person name="Bossers A."/>
            <person name="Mateman C."/>
            <person name="Pijl A.S."/>
            <person name="de Ridder D."/>
            <person name="Groenen M.A."/>
            <person name="Visser M.E."/>
            <person name="Megens H.J."/>
        </authorList>
    </citation>
    <scope>NUCLEOTIDE SEQUENCE [LARGE SCALE GENOMIC DNA]</scope>
    <source>
        <strain evidence="1">WM2013NL</strain>
        <tissue evidence="1">Head and thorax</tissue>
    </source>
</reference>
<dbReference type="PANTHER" id="PTHR13244:SF7">
    <property type="entry name" value="ZINC FINGER MYND DOMAIN-CONTAINING PROTEIN 10"/>
    <property type="match status" value="1"/>
</dbReference>
<dbReference type="InterPro" id="IPR052298">
    <property type="entry name" value="ZMYND10"/>
</dbReference>
<feature type="non-terminal residue" evidence="1">
    <location>
        <position position="226"/>
    </location>
</feature>
<dbReference type="GO" id="GO:0036158">
    <property type="term" value="P:outer dynein arm assembly"/>
    <property type="evidence" value="ECO:0007669"/>
    <property type="project" value="TreeGrafter"/>
</dbReference>
<evidence type="ECO:0000313" key="2">
    <source>
        <dbReference type="Proteomes" id="UP000037510"/>
    </source>
</evidence>
<protein>
    <submittedName>
        <fullName evidence="1">Putative Zinc finger protein MYND domain-containing protein</fullName>
    </submittedName>
</protein>
<gene>
    <name evidence="1" type="ORF">OBRU01_26246</name>
</gene>
<organism evidence="1 2">
    <name type="scientific">Operophtera brumata</name>
    <name type="common">Winter moth</name>
    <name type="synonym">Phalaena brumata</name>
    <dbReference type="NCBI Taxonomy" id="104452"/>
    <lineage>
        <taxon>Eukaryota</taxon>
        <taxon>Metazoa</taxon>
        <taxon>Ecdysozoa</taxon>
        <taxon>Arthropoda</taxon>
        <taxon>Hexapoda</taxon>
        <taxon>Insecta</taxon>
        <taxon>Pterygota</taxon>
        <taxon>Neoptera</taxon>
        <taxon>Endopterygota</taxon>
        <taxon>Lepidoptera</taxon>
        <taxon>Glossata</taxon>
        <taxon>Ditrysia</taxon>
        <taxon>Geometroidea</taxon>
        <taxon>Geometridae</taxon>
        <taxon>Larentiinae</taxon>
        <taxon>Operophtera</taxon>
    </lineage>
</organism>
<keyword evidence="2" id="KW-1185">Reference proteome</keyword>
<dbReference type="Proteomes" id="UP000037510">
    <property type="component" value="Unassembled WGS sequence"/>
</dbReference>